<reference evidence="1 2" key="1">
    <citation type="submission" date="2024-05" db="EMBL/GenBank/DDBJ databases">
        <title>Genome sequencing and assembly of Indian major carp, Cirrhinus mrigala (Hamilton, 1822).</title>
        <authorList>
            <person name="Mohindra V."/>
            <person name="Chowdhury L.M."/>
            <person name="Lal K."/>
            <person name="Jena J.K."/>
        </authorList>
    </citation>
    <scope>NUCLEOTIDE SEQUENCE [LARGE SCALE GENOMIC DNA]</scope>
    <source>
        <strain evidence="1">CM1030</strain>
        <tissue evidence="1">Blood</tissue>
    </source>
</reference>
<evidence type="ECO:0000313" key="2">
    <source>
        <dbReference type="Proteomes" id="UP001529510"/>
    </source>
</evidence>
<organism evidence="1 2">
    <name type="scientific">Cirrhinus mrigala</name>
    <name type="common">Mrigala</name>
    <dbReference type="NCBI Taxonomy" id="683832"/>
    <lineage>
        <taxon>Eukaryota</taxon>
        <taxon>Metazoa</taxon>
        <taxon>Chordata</taxon>
        <taxon>Craniata</taxon>
        <taxon>Vertebrata</taxon>
        <taxon>Euteleostomi</taxon>
        <taxon>Actinopterygii</taxon>
        <taxon>Neopterygii</taxon>
        <taxon>Teleostei</taxon>
        <taxon>Ostariophysi</taxon>
        <taxon>Cypriniformes</taxon>
        <taxon>Cyprinidae</taxon>
        <taxon>Labeoninae</taxon>
        <taxon>Labeonini</taxon>
        <taxon>Cirrhinus</taxon>
    </lineage>
</organism>
<evidence type="ECO:0000313" key="1">
    <source>
        <dbReference type="EMBL" id="KAL0165798.1"/>
    </source>
</evidence>
<proteinExistence type="predicted"/>
<accession>A0ABD0NZ42</accession>
<feature type="non-terminal residue" evidence="1">
    <location>
        <position position="1"/>
    </location>
</feature>
<dbReference type="Proteomes" id="UP001529510">
    <property type="component" value="Unassembled WGS sequence"/>
</dbReference>
<protein>
    <submittedName>
        <fullName evidence="1">Uncharacterized protein</fullName>
    </submittedName>
</protein>
<name>A0ABD0NZ42_CIRMR</name>
<comment type="caution">
    <text evidence="1">The sequence shown here is derived from an EMBL/GenBank/DDBJ whole genome shotgun (WGS) entry which is preliminary data.</text>
</comment>
<feature type="non-terminal residue" evidence="1">
    <location>
        <position position="52"/>
    </location>
</feature>
<keyword evidence="2" id="KW-1185">Reference proteome</keyword>
<dbReference type="AlphaFoldDB" id="A0ABD0NZ42"/>
<gene>
    <name evidence="1" type="ORF">M9458_037642</name>
</gene>
<dbReference type="EMBL" id="JAMKFB020000019">
    <property type="protein sequence ID" value="KAL0165798.1"/>
    <property type="molecule type" value="Genomic_DNA"/>
</dbReference>
<sequence length="52" mass="5867">ATDLSWALIASTLRSPDNQIREIDIEKAAFNYINLNLLSFGMRSPNCKVEIL</sequence>